<evidence type="ECO:0000256" key="6">
    <source>
        <dbReference type="ARBA" id="ARBA00022840"/>
    </source>
</evidence>
<organism evidence="10 11">
    <name type="scientific">Streptomyces caniscabiei</name>
    <dbReference type="NCBI Taxonomy" id="2746961"/>
    <lineage>
        <taxon>Bacteria</taxon>
        <taxon>Bacillati</taxon>
        <taxon>Actinomycetota</taxon>
        <taxon>Actinomycetes</taxon>
        <taxon>Kitasatosporales</taxon>
        <taxon>Streptomycetaceae</taxon>
        <taxon>Streptomyces</taxon>
    </lineage>
</organism>
<dbReference type="PROSITE" id="PS50011">
    <property type="entry name" value="PROTEIN_KINASE_DOM"/>
    <property type="match status" value="1"/>
</dbReference>
<evidence type="ECO:0000256" key="3">
    <source>
        <dbReference type="ARBA" id="ARBA00022679"/>
    </source>
</evidence>
<evidence type="ECO:0000256" key="8">
    <source>
        <dbReference type="SAM" id="MobiDB-lite"/>
    </source>
</evidence>
<feature type="binding site" evidence="7">
    <location>
        <position position="40"/>
    </location>
    <ligand>
        <name>ATP</name>
        <dbReference type="ChEBI" id="CHEBI:30616"/>
    </ligand>
</feature>
<dbReference type="Proteomes" id="UP001282474">
    <property type="component" value="Unassembled WGS sequence"/>
</dbReference>
<evidence type="ECO:0000313" key="11">
    <source>
        <dbReference type="Proteomes" id="UP001282474"/>
    </source>
</evidence>
<keyword evidence="2" id="KW-0723">Serine/threonine-protein kinase</keyword>
<accession>A0ABU4N1M4</accession>
<dbReference type="PANTHER" id="PTHR43289:SF6">
    <property type="entry name" value="SERINE_THREONINE-PROTEIN KINASE NEKL-3"/>
    <property type="match status" value="1"/>
</dbReference>
<evidence type="ECO:0000256" key="2">
    <source>
        <dbReference type="ARBA" id="ARBA00022527"/>
    </source>
</evidence>
<keyword evidence="5 10" id="KW-0418">Kinase</keyword>
<dbReference type="Pfam" id="PF00069">
    <property type="entry name" value="Pkinase"/>
    <property type="match status" value="1"/>
</dbReference>
<protein>
    <recommendedName>
        <fullName evidence="1">non-specific serine/threonine protein kinase</fullName>
        <ecNumber evidence="1">2.7.11.1</ecNumber>
    </recommendedName>
</protein>
<dbReference type="InterPro" id="IPR017441">
    <property type="entry name" value="Protein_kinase_ATP_BS"/>
</dbReference>
<dbReference type="SMART" id="SM00220">
    <property type="entry name" value="S_TKc"/>
    <property type="match status" value="1"/>
</dbReference>
<evidence type="ECO:0000256" key="1">
    <source>
        <dbReference type="ARBA" id="ARBA00012513"/>
    </source>
</evidence>
<dbReference type="InterPro" id="IPR000719">
    <property type="entry name" value="Prot_kinase_dom"/>
</dbReference>
<keyword evidence="6 7" id="KW-0067">ATP-binding</keyword>
<dbReference type="EC" id="2.7.11.1" evidence="1"/>
<dbReference type="PANTHER" id="PTHR43289">
    <property type="entry name" value="MITOGEN-ACTIVATED PROTEIN KINASE KINASE KINASE 20-RELATED"/>
    <property type="match status" value="1"/>
</dbReference>
<dbReference type="InterPro" id="IPR008271">
    <property type="entry name" value="Ser/Thr_kinase_AS"/>
</dbReference>
<keyword evidence="4 7" id="KW-0547">Nucleotide-binding</keyword>
<dbReference type="GO" id="GO:0016301">
    <property type="term" value="F:kinase activity"/>
    <property type="evidence" value="ECO:0007669"/>
    <property type="project" value="UniProtKB-KW"/>
</dbReference>
<feature type="domain" description="Protein kinase" evidence="9">
    <location>
        <begin position="11"/>
        <end position="269"/>
    </location>
</feature>
<keyword evidence="11" id="KW-1185">Reference proteome</keyword>
<evidence type="ECO:0000256" key="7">
    <source>
        <dbReference type="PROSITE-ProRule" id="PRU10141"/>
    </source>
</evidence>
<proteinExistence type="predicted"/>
<dbReference type="EMBL" id="JARAWJ010000053">
    <property type="protein sequence ID" value="MDX3043470.1"/>
    <property type="molecule type" value="Genomic_DNA"/>
</dbReference>
<evidence type="ECO:0000256" key="5">
    <source>
        <dbReference type="ARBA" id="ARBA00022777"/>
    </source>
</evidence>
<dbReference type="SUPFAM" id="SSF56112">
    <property type="entry name" value="Protein kinase-like (PK-like)"/>
    <property type="match status" value="1"/>
</dbReference>
<dbReference type="PROSITE" id="PS00108">
    <property type="entry name" value="PROTEIN_KINASE_ST"/>
    <property type="match status" value="1"/>
</dbReference>
<dbReference type="RefSeq" id="WP_193381221.1">
    <property type="nucleotide sequence ID" value="NZ_JABXWF010000017.1"/>
</dbReference>
<keyword evidence="3" id="KW-0808">Transferase</keyword>
<evidence type="ECO:0000256" key="4">
    <source>
        <dbReference type="ARBA" id="ARBA00022741"/>
    </source>
</evidence>
<evidence type="ECO:0000259" key="9">
    <source>
        <dbReference type="PROSITE" id="PS50011"/>
    </source>
</evidence>
<reference evidence="10 11" key="1">
    <citation type="journal article" date="2023" name="Microb. Genom.">
        <title>Mesoterricola silvestris gen. nov., sp. nov., Mesoterricola sediminis sp. nov., Geothrix oryzae sp. nov., Geothrix edaphica sp. nov., Geothrix rubra sp. nov., and Geothrix limicola sp. nov., six novel members of Acidobacteriota isolated from soils.</title>
        <authorList>
            <person name="Weisberg A.J."/>
            <person name="Pearce E."/>
            <person name="Kramer C.G."/>
            <person name="Chang J.H."/>
            <person name="Clarke C.R."/>
        </authorList>
    </citation>
    <scope>NUCLEOTIDE SEQUENCE [LARGE SCALE GENOMIC DNA]</scope>
    <source>
        <strain evidence="10 11">NE20-4-1</strain>
    </source>
</reference>
<name>A0ABU4N1M4_9ACTN</name>
<gene>
    <name evidence="10" type="ORF">PV383_40875</name>
</gene>
<dbReference type="InterPro" id="IPR011009">
    <property type="entry name" value="Kinase-like_dom_sf"/>
</dbReference>
<dbReference type="Gene3D" id="1.10.510.10">
    <property type="entry name" value="Transferase(Phosphotransferase) domain 1"/>
    <property type="match status" value="1"/>
</dbReference>
<feature type="compositionally biased region" description="Low complexity" evidence="8">
    <location>
        <begin position="415"/>
        <end position="430"/>
    </location>
</feature>
<dbReference type="CDD" id="cd14014">
    <property type="entry name" value="STKc_PknB_like"/>
    <property type="match status" value="1"/>
</dbReference>
<comment type="caution">
    <text evidence="10">The sequence shown here is derived from an EMBL/GenBank/DDBJ whole genome shotgun (WGS) entry which is preliminary data.</text>
</comment>
<dbReference type="PROSITE" id="PS00107">
    <property type="entry name" value="PROTEIN_KINASE_ATP"/>
    <property type="match status" value="1"/>
</dbReference>
<sequence>MGPERTDLPGYEIQEVLGQGGFATVYRARQLAVGREVALKVDSRVLSTPRDRQRFLREVTAAGQLSGHPHVVPVYDAGVLADNRPYMVLELCPGGSLGDRLHRQGALPAKEARDIGVGLADAVAAAHASGVLHRDIKPGNVMVNRYGGVALTDFGLAAMPRPGRELSVTREALTPAYAPPEAFHMAEPSPAGDVYSLAATVYALLCGRPPHYPEDGTQLSLAELIVRHTWPYADLPGLPPAFNTALRHALAADPAHRLSDAGAFRDALAAVDLDTVDLGGGGVGGGGGFGPAPGMPTAPAYRGGLPTTMPPYSLTPPTTMPPYGVTPPTTMPPSYRDAPTGGGGVTVVPGPGGAGGAGGTTVVPGPGGDGDGGGRKGAARRRPVLIAAFAAVAVSVSVSVTVVTYQGDDQREGGTDAPASSAAASPSAGTADDKGAGGFGVATTTENCPATGVDGVGGRCVETPECWSGIVDISGIVTVSRADCQAKHVWETFAIAPLPKDGQTNNARDLIKHPDVKALCSQKVMSASMAPEGRRVAGEWSVDIIPPGSAEWAEGVRVFRCVAAARTDDGEKTGSQFTVGS</sequence>
<feature type="region of interest" description="Disordered" evidence="8">
    <location>
        <begin position="409"/>
        <end position="438"/>
    </location>
</feature>
<evidence type="ECO:0000313" key="10">
    <source>
        <dbReference type="EMBL" id="MDX3043470.1"/>
    </source>
</evidence>